<dbReference type="RefSeq" id="WP_160095627.1">
    <property type="nucleotide sequence ID" value="NZ_CP047224.1"/>
</dbReference>
<gene>
    <name evidence="3" type="ORF">GP480_02645</name>
</gene>
<evidence type="ECO:0000256" key="1">
    <source>
        <dbReference type="SAM" id="MobiDB-lite"/>
    </source>
</evidence>
<sequence length="195" mass="20608">MLNSGENGSDQDNGDLGNNQGAQDPGRGQQEQNSDGGVRRRGGRSNSNQDGGGSGNNQGAQDPGRGQQEQDSDGGGHREDAGNGEAGRWNPRNFIVVTCTLLGNFCFREADTRIRQQNQRGRGSGTDKDGGTPTPELIAPEVFVLLAGFLWFFAIFVAISGGLGNGRDGNENLGNIGELEEASVTGMEERQQNRG</sequence>
<organism evidence="3 4">
    <name type="scientific">Neorickettsia findlayensis</name>
    <dbReference type="NCBI Taxonomy" id="2686014"/>
    <lineage>
        <taxon>Bacteria</taxon>
        <taxon>Pseudomonadati</taxon>
        <taxon>Pseudomonadota</taxon>
        <taxon>Alphaproteobacteria</taxon>
        <taxon>Rickettsiales</taxon>
        <taxon>Anaplasmataceae</taxon>
        <taxon>Neorickettsia</taxon>
    </lineage>
</organism>
<accession>A0A6P1GBZ5</accession>
<name>A0A6P1GBZ5_9RICK</name>
<reference evidence="3 4" key="2">
    <citation type="journal article" date="2020" name="MBio">
        <title>Isolation and Molecular Analysis of a Novel Neorickettsia Species That Causes Potomac Horse Fever.</title>
        <authorList>
            <person name="Teymournejad O."/>
            <person name="Lin M."/>
            <person name="Bekebrede H."/>
            <person name="Kamr A."/>
            <person name="Toribio R.E."/>
            <person name="Arroyo L.G."/>
            <person name="Baird J.D."/>
            <person name="Rikihisa Y."/>
        </authorList>
    </citation>
    <scope>NUCLEOTIDE SEQUENCE [LARGE SCALE GENOMIC DNA]</scope>
    <source>
        <strain evidence="3 4">Fin17</strain>
    </source>
</reference>
<protein>
    <submittedName>
        <fullName evidence="3">Uncharacterized protein</fullName>
    </submittedName>
</protein>
<evidence type="ECO:0000256" key="2">
    <source>
        <dbReference type="SAM" id="Phobius"/>
    </source>
</evidence>
<dbReference type="KEGG" id="nef:GP480_02645"/>
<dbReference type="EMBL" id="CP047224">
    <property type="protein sequence ID" value="QHD65331.1"/>
    <property type="molecule type" value="Genomic_DNA"/>
</dbReference>
<keyword evidence="4" id="KW-1185">Reference proteome</keyword>
<keyword evidence="2" id="KW-0472">Membrane</keyword>
<dbReference type="Proteomes" id="UP000464912">
    <property type="component" value="Chromosome"/>
</dbReference>
<feature type="transmembrane region" description="Helical" evidence="2">
    <location>
        <begin position="142"/>
        <end position="163"/>
    </location>
</feature>
<evidence type="ECO:0000313" key="3">
    <source>
        <dbReference type="EMBL" id="QHD65331.1"/>
    </source>
</evidence>
<proteinExistence type="predicted"/>
<keyword evidence="2" id="KW-1133">Transmembrane helix</keyword>
<feature type="compositionally biased region" description="Polar residues" evidence="1">
    <location>
        <begin position="1"/>
        <end position="22"/>
    </location>
</feature>
<keyword evidence="2" id="KW-0812">Transmembrane</keyword>
<evidence type="ECO:0000313" key="4">
    <source>
        <dbReference type="Proteomes" id="UP000464912"/>
    </source>
</evidence>
<feature type="region of interest" description="Disordered" evidence="1">
    <location>
        <begin position="1"/>
        <end position="89"/>
    </location>
</feature>
<reference evidence="3 4" key="1">
    <citation type="journal article" date="2020" name="MBio">
        <title>Erratum for Teymournejad et al., 'Isolation and Molecular Analysis of a Novel Neorickettsia Species That Causes Potomac Horse Fever'.</title>
        <authorList>
            <person name="Teymournejad O."/>
            <person name="Lin M."/>
            <person name="Bekebrede H."/>
            <person name="Kamr A."/>
            <person name="Toribio R.E."/>
            <person name="Arroyo L.G."/>
            <person name="Baird J.D."/>
            <person name="Rikihisa Y."/>
        </authorList>
    </citation>
    <scope>NUCLEOTIDE SEQUENCE [LARGE SCALE GENOMIC DNA]</scope>
    <source>
        <strain evidence="3 4">Fin17</strain>
    </source>
</reference>
<dbReference type="AlphaFoldDB" id="A0A6P1GBZ5"/>